<dbReference type="OrthoDB" id="185373at2759"/>
<accession>A0A017SMS3</accession>
<feature type="region of interest" description="Disordered" evidence="3">
    <location>
        <begin position="866"/>
        <end position="900"/>
    </location>
</feature>
<feature type="compositionally biased region" description="Low complexity" evidence="3">
    <location>
        <begin position="319"/>
        <end position="351"/>
    </location>
</feature>
<feature type="domain" description="C2H2-type" evidence="4">
    <location>
        <begin position="256"/>
        <end position="287"/>
    </location>
</feature>
<name>A0A017SMS3_ASPRC</name>
<feature type="compositionally biased region" description="Polar residues" evidence="3">
    <location>
        <begin position="144"/>
        <end position="157"/>
    </location>
</feature>
<feature type="compositionally biased region" description="Basic and acidic residues" evidence="3">
    <location>
        <begin position="286"/>
        <end position="318"/>
    </location>
</feature>
<dbReference type="PROSITE" id="PS50157">
    <property type="entry name" value="ZINC_FINGER_C2H2_2"/>
    <property type="match status" value="1"/>
</dbReference>
<dbReference type="PROSITE" id="PS51375">
    <property type="entry name" value="PPR"/>
    <property type="match status" value="1"/>
</dbReference>
<dbReference type="PANTHER" id="PTHR36167:SF3">
    <property type="entry name" value="C2H2 FINGER DOMAIN TRANSCRIPTION FACTOR (EUROFUNG)-RELATED"/>
    <property type="match status" value="1"/>
</dbReference>
<dbReference type="NCBIfam" id="TIGR00756">
    <property type="entry name" value="PPR"/>
    <property type="match status" value="1"/>
</dbReference>
<evidence type="ECO:0000313" key="6">
    <source>
        <dbReference type="Proteomes" id="UP000019804"/>
    </source>
</evidence>
<dbReference type="PANTHER" id="PTHR36167">
    <property type="entry name" value="C2H2 FINGER DOMAIN TRANSCRIPTION FACTOR (EUROFUNG)-RELATED"/>
    <property type="match status" value="1"/>
</dbReference>
<reference evidence="6" key="1">
    <citation type="journal article" date="2014" name="Nat. Commun.">
        <title>Genomic adaptations of the halophilic Dead Sea filamentous fungus Eurotium rubrum.</title>
        <authorList>
            <person name="Kis-Papo T."/>
            <person name="Weig A.R."/>
            <person name="Riley R."/>
            <person name="Persoh D."/>
            <person name="Salamov A."/>
            <person name="Sun H."/>
            <person name="Lipzen A."/>
            <person name="Wasser S.P."/>
            <person name="Rambold G."/>
            <person name="Grigoriev I.V."/>
            <person name="Nevo E."/>
        </authorList>
    </citation>
    <scope>NUCLEOTIDE SEQUENCE [LARGE SCALE GENOMIC DNA]</scope>
    <source>
        <strain evidence="6">CBS 135680</strain>
    </source>
</reference>
<feature type="compositionally biased region" description="Low complexity" evidence="3">
    <location>
        <begin position="29"/>
        <end position="47"/>
    </location>
</feature>
<protein>
    <recommendedName>
        <fullName evidence="4">C2H2-type domain-containing protein</fullName>
    </recommendedName>
</protein>
<feature type="repeat" description="PPR" evidence="2">
    <location>
        <begin position="547"/>
        <end position="581"/>
    </location>
</feature>
<feature type="compositionally biased region" description="Pro residues" evidence="3">
    <location>
        <begin position="770"/>
        <end position="781"/>
    </location>
</feature>
<gene>
    <name evidence="5" type="ORF">EURHEDRAFT_375367</name>
</gene>
<keyword evidence="1" id="KW-0862">Zinc</keyword>
<dbReference type="STRING" id="1388766.A0A017SMS3"/>
<feature type="region of interest" description="Disordered" evidence="3">
    <location>
        <begin position="1"/>
        <end position="201"/>
    </location>
</feature>
<evidence type="ECO:0000259" key="4">
    <source>
        <dbReference type="PROSITE" id="PS50157"/>
    </source>
</evidence>
<proteinExistence type="predicted"/>
<dbReference type="PROSITE" id="PS00028">
    <property type="entry name" value="ZINC_FINGER_C2H2_1"/>
    <property type="match status" value="1"/>
</dbReference>
<feature type="compositionally biased region" description="Low complexity" evidence="3">
    <location>
        <begin position="112"/>
        <end position="122"/>
    </location>
</feature>
<evidence type="ECO:0000313" key="5">
    <source>
        <dbReference type="EMBL" id="EYE97535.1"/>
    </source>
</evidence>
<dbReference type="AlphaFoldDB" id="A0A017SMS3"/>
<dbReference type="Gene3D" id="1.25.40.10">
    <property type="entry name" value="Tetratricopeptide repeat domain"/>
    <property type="match status" value="1"/>
</dbReference>
<dbReference type="EMBL" id="KK088415">
    <property type="protein sequence ID" value="EYE97535.1"/>
    <property type="molecule type" value="Genomic_DNA"/>
</dbReference>
<keyword evidence="1" id="KW-0479">Metal-binding</keyword>
<dbReference type="Proteomes" id="UP000019804">
    <property type="component" value="Unassembled WGS sequence"/>
</dbReference>
<keyword evidence="6" id="KW-1185">Reference proteome</keyword>
<dbReference type="GO" id="GO:0008270">
    <property type="term" value="F:zinc ion binding"/>
    <property type="evidence" value="ECO:0007669"/>
    <property type="project" value="UniProtKB-KW"/>
</dbReference>
<dbReference type="GO" id="GO:0006355">
    <property type="term" value="P:regulation of DNA-templated transcription"/>
    <property type="evidence" value="ECO:0007669"/>
    <property type="project" value="InterPro"/>
</dbReference>
<dbReference type="InterPro" id="IPR039327">
    <property type="entry name" value="CON7-like"/>
</dbReference>
<keyword evidence="1" id="KW-0863">Zinc-finger</keyword>
<organism evidence="5 6">
    <name type="scientific">Aspergillus ruber (strain CBS 135680)</name>
    <dbReference type="NCBI Taxonomy" id="1388766"/>
    <lineage>
        <taxon>Eukaryota</taxon>
        <taxon>Fungi</taxon>
        <taxon>Dikarya</taxon>
        <taxon>Ascomycota</taxon>
        <taxon>Pezizomycotina</taxon>
        <taxon>Eurotiomycetes</taxon>
        <taxon>Eurotiomycetidae</taxon>
        <taxon>Eurotiales</taxon>
        <taxon>Aspergillaceae</taxon>
        <taxon>Aspergillus</taxon>
        <taxon>Aspergillus subgen. Aspergillus</taxon>
    </lineage>
</organism>
<feature type="compositionally biased region" description="Polar residues" evidence="3">
    <location>
        <begin position="64"/>
        <end position="81"/>
    </location>
</feature>
<dbReference type="InterPro" id="IPR002885">
    <property type="entry name" value="PPR_rpt"/>
</dbReference>
<feature type="compositionally biased region" description="Polar residues" evidence="3">
    <location>
        <begin position="123"/>
        <end position="136"/>
    </location>
</feature>
<feature type="region of interest" description="Disordered" evidence="3">
    <location>
        <begin position="281"/>
        <end position="365"/>
    </location>
</feature>
<dbReference type="InterPro" id="IPR013087">
    <property type="entry name" value="Znf_C2H2_type"/>
</dbReference>
<evidence type="ECO:0000256" key="1">
    <source>
        <dbReference type="PROSITE-ProRule" id="PRU00042"/>
    </source>
</evidence>
<feature type="compositionally biased region" description="Low complexity" evidence="3">
    <location>
        <begin position="85"/>
        <end position="96"/>
    </location>
</feature>
<dbReference type="Pfam" id="PF13041">
    <property type="entry name" value="PPR_2"/>
    <property type="match status" value="1"/>
</dbReference>
<feature type="compositionally biased region" description="Low complexity" evidence="3">
    <location>
        <begin position="873"/>
        <end position="884"/>
    </location>
</feature>
<dbReference type="GeneID" id="63693858"/>
<dbReference type="HOGENOM" id="CLU_269355_0_0_1"/>
<dbReference type="RefSeq" id="XP_040641223.1">
    <property type="nucleotide sequence ID" value="XM_040778734.1"/>
</dbReference>
<feature type="region of interest" description="Disordered" evidence="3">
    <location>
        <begin position="758"/>
        <end position="805"/>
    </location>
</feature>
<evidence type="ECO:0000256" key="2">
    <source>
        <dbReference type="PROSITE-ProRule" id="PRU00708"/>
    </source>
</evidence>
<dbReference type="InterPro" id="IPR011990">
    <property type="entry name" value="TPR-like_helical_dom_sf"/>
</dbReference>
<evidence type="ECO:0000256" key="3">
    <source>
        <dbReference type="SAM" id="MobiDB-lite"/>
    </source>
</evidence>
<dbReference type="Pfam" id="PF13812">
    <property type="entry name" value="PPR_3"/>
    <property type="match status" value="1"/>
</dbReference>
<sequence length="1214" mass="135455">MDNRPAPEYAQPGSQFPYPPSVAPSSELPAVDQASAAAAPTPYTPQTEVRPAPQYTPQPDVRPTGTTANISSSNTPQSDYGLNQPPAAAAAARSPAYDYMPRPQYHHAPSTQAGGAAGMAQATSPSITTLGSSDGQSHIDHHAPSNNINNDQTNNMKSDTDVPIDPSIAASSPTYPPPYSPYQPQGHDMSQYQGHPPPPPPQMYARPEWPHGYAQHGHHIPSYSAPATTVYSFVPIPGAQQHKRPRRRYEEIERMYKCGWNGCEKAYGTLNHLNAHVTMQSHGAKRTPEEFKEIRKEWKARKKEEESQRKAAEERERAAAAQAAQANHVEAPGAPDPAQAAATQPPAYPGGVRPQLPPIGYQPADGQVHGGYGAAGGMVYQNGQMAYPPNYPHSPYTQGGQMYQPRPSPFCARAVGRLRTYVTDVATDAVEDIPGEENGDFRITRTPIDEKIGKSCGTPRKRDSLLLELAKEGTSPKFREERKQEQRGWSNFSLEEIRRAEAAANKEVIWLTDRATLADRVEKVLQKRDALFAATLVRKAQRLGLGSTAAWNYLLEYCMKQNEPQAAWRFYNEMKKRGRQPNTRTYTLMLSGLGRTTSQLGFNNIKTALSIYENIADANNGIERSIVHANALLTACLRQGDLDTLWKVAADLPEVGPLAPDEKTYTIILKAVTYSLERDVKDIPSEDVDKIIKRRHEAVIEAKKVWSEVVYLWKAGRIPMDTYLANSMAKILLQGTSDHDCHDVFKLYRQICGTPILVEEPRKPRNSTPLPSPPPRPSPPPKPKRTQKKEEHLLAPDSDPDMEYVPFVGEDEEPLYKSKQEKEELEELEEHEPEEEVPLNFDQLFDPVFSEGAPVAEAATVNCQPAAQDAEGSSLEDTSSTSESIAESPQAVERTEVATRGRETKKASFRTLVPFGNPELCYVLEACMLITQGTSAARVNWEYFTQSDHPHKIQPDKESYLWYLRILRQSHSSRLTIRLLQDQMIPAKLVDGRVFHIALSSCRRDRRNIGIFKNANEILDLMHQNIVLPDPRALEGYFELVESLRRNPQRLTFLKGLEPEREEPTASLETWGRELQVKLQLLAVQTLRPHLAKFHDAMQQADVDGPRAQGRFSKSKKDVAVYGSSAVKIMLTARLMIDNLLTRSNASLISEEDRKLLQESSHRLRVYSTPGASKRFRNITVFPTRKQLNAFENGGGRAVIGEIAKRGWRHDGEQ</sequence>